<feature type="transmembrane region" description="Helical" evidence="5">
    <location>
        <begin position="81"/>
        <end position="100"/>
    </location>
</feature>
<evidence type="ECO:0000259" key="6">
    <source>
        <dbReference type="PROSITE" id="PS50850"/>
    </source>
</evidence>
<dbReference type="CDD" id="cd17321">
    <property type="entry name" value="MFS_MMR_MDR_like"/>
    <property type="match status" value="1"/>
</dbReference>
<dbReference type="PANTHER" id="PTHR42718:SF42">
    <property type="entry name" value="EXPORT PROTEIN"/>
    <property type="match status" value="1"/>
</dbReference>
<feature type="transmembrane region" description="Helical" evidence="5">
    <location>
        <begin position="106"/>
        <end position="131"/>
    </location>
</feature>
<feature type="transmembrane region" description="Helical" evidence="5">
    <location>
        <begin position="335"/>
        <end position="357"/>
    </location>
</feature>
<evidence type="ECO:0000256" key="2">
    <source>
        <dbReference type="ARBA" id="ARBA00022692"/>
    </source>
</evidence>
<evidence type="ECO:0000256" key="1">
    <source>
        <dbReference type="ARBA" id="ARBA00004651"/>
    </source>
</evidence>
<feature type="transmembrane region" description="Helical" evidence="5">
    <location>
        <begin position="431"/>
        <end position="451"/>
    </location>
</feature>
<feature type="transmembrane region" description="Helical" evidence="5">
    <location>
        <begin position="300"/>
        <end position="323"/>
    </location>
</feature>
<dbReference type="PROSITE" id="PS50850">
    <property type="entry name" value="MFS"/>
    <property type="match status" value="1"/>
</dbReference>
<feature type="transmembrane region" description="Helical" evidence="5">
    <location>
        <begin position="143"/>
        <end position="162"/>
    </location>
</feature>
<proteinExistence type="predicted"/>
<dbReference type="Proteomes" id="UP001185069">
    <property type="component" value="Unassembled WGS sequence"/>
</dbReference>
<dbReference type="Gene3D" id="1.20.1250.20">
    <property type="entry name" value="MFS general substrate transporter like domains"/>
    <property type="match status" value="1"/>
</dbReference>
<feature type="transmembrane region" description="Helical" evidence="5">
    <location>
        <begin position="270"/>
        <end position="294"/>
    </location>
</feature>
<feature type="transmembrane region" description="Helical" evidence="5">
    <location>
        <begin position="15"/>
        <end position="37"/>
    </location>
</feature>
<feature type="transmembrane region" description="Helical" evidence="5">
    <location>
        <begin position="233"/>
        <end position="249"/>
    </location>
</feature>
<protein>
    <submittedName>
        <fullName evidence="7">EmrB/QacA subfamily drug resistance transporter</fullName>
    </submittedName>
</protein>
<dbReference type="InterPro" id="IPR020846">
    <property type="entry name" value="MFS_dom"/>
</dbReference>
<reference evidence="7 8" key="1">
    <citation type="submission" date="2023-07" db="EMBL/GenBank/DDBJ databases">
        <title>Sequencing the genomes of 1000 actinobacteria strains.</title>
        <authorList>
            <person name="Klenk H.-P."/>
        </authorList>
    </citation>
    <scope>NUCLEOTIDE SEQUENCE [LARGE SCALE GENOMIC DNA]</scope>
    <source>
        <strain evidence="7 8">DSM 14555</strain>
    </source>
</reference>
<keyword evidence="2 5" id="KW-0812">Transmembrane</keyword>
<dbReference type="InterPro" id="IPR036259">
    <property type="entry name" value="MFS_trans_sf"/>
</dbReference>
<dbReference type="Pfam" id="PF07690">
    <property type="entry name" value="MFS_1"/>
    <property type="match status" value="1"/>
</dbReference>
<sequence>MSTAMLALTPHQRKVLFVAILASFVSILDGSVVNLALPAITRELGGGLTSQQWIVDAYLLTLGALILVAGSLSDLFGRVRILNWGLIGFAVTSVLCGFAVDDLMLIVARALQGVAGAMLVPSSLALIISAFSGAAQSRAIGQWTAWTGVAAIAAPLIGGVAVDFLSWRFVFFINLLPIAVCLPLLWGLRSSDAPSDPAAKVDWLGAALAVLGLGGLVYAMIEQGTFGWGSPLVWLPFSLGALALSAFVLHERRAAQPMMPLSLFAIRNFWVGNIATFLIYGALSLGFFALGLYLQQVAGMSATVAGLALLPSTVLMLFLASWFGSLAGRFGPRLFMGLGPIVAGLGFLWLLTLSTAFDYWWQVLPALILFGLGLACTVAPLTAGILGSVSAARAGIGSAVNNAVARIAGLVTVALAGAMMGGAVGTESTQQVAVVTAVLLLLGGVVSLVGIENRTSRANRTAAGQVAGASTD</sequence>
<gene>
    <name evidence="7" type="ORF">JOE69_000768</name>
</gene>
<evidence type="ECO:0000256" key="4">
    <source>
        <dbReference type="ARBA" id="ARBA00023136"/>
    </source>
</evidence>
<feature type="transmembrane region" description="Helical" evidence="5">
    <location>
        <begin position="403"/>
        <end position="425"/>
    </location>
</feature>
<feature type="transmembrane region" description="Helical" evidence="5">
    <location>
        <begin position="363"/>
        <end position="391"/>
    </location>
</feature>
<feature type="transmembrane region" description="Helical" evidence="5">
    <location>
        <begin position="201"/>
        <end position="221"/>
    </location>
</feature>
<keyword evidence="8" id="KW-1185">Reference proteome</keyword>
<evidence type="ECO:0000313" key="8">
    <source>
        <dbReference type="Proteomes" id="UP001185069"/>
    </source>
</evidence>
<evidence type="ECO:0000256" key="5">
    <source>
        <dbReference type="SAM" id="Phobius"/>
    </source>
</evidence>
<keyword evidence="4 5" id="KW-0472">Membrane</keyword>
<dbReference type="EMBL" id="JAVDQF010000001">
    <property type="protein sequence ID" value="MDR6268530.1"/>
    <property type="molecule type" value="Genomic_DNA"/>
</dbReference>
<name>A0ABU1J7Y8_9MICC</name>
<dbReference type="RefSeq" id="WP_309796225.1">
    <property type="nucleotide sequence ID" value="NZ_BAAAHY010000006.1"/>
</dbReference>
<organism evidence="7 8">
    <name type="scientific">Arthrobacter russicus</name>
    <dbReference type="NCBI Taxonomy" id="172040"/>
    <lineage>
        <taxon>Bacteria</taxon>
        <taxon>Bacillati</taxon>
        <taxon>Actinomycetota</taxon>
        <taxon>Actinomycetes</taxon>
        <taxon>Micrococcales</taxon>
        <taxon>Micrococcaceae</taxon>
        <taxon>Arthrobacter</taxon>
    </lineage>
</organism>
<dbReference type="Gene3D" id="1.20.1720.10">
    <property type="entry name" value="Multidrug resistance protein D"/>
    <property type="match status" value="1"/>
</dbReference>
<comment type="subcellular location">
    <subcellularLocation>
        <location evidence="1">Cell membrane</location>
        <topology evidence="1">Multi-pass membrane protein</topology>
    </subcellularLocation>
</comment>
<evidence type="ECO:0000313" key="7">
    <source>
        <dbReference type="EMBL" id="MDR6268530.1"/>
    </source>
</evidence>
<feature type="domain" description="Major facilitator superfamily (MFS) profile" evidence="6">
    <location>
        <begin position="15"/>
        <end position="455"/>
    </location>
</feature>
<dbReference type="InterPro" id="IPR011701">
    <property type="entry name" value="MFS"/>
</dbReference>
<comment type="caution">
    <text evidence="7">The sequence shown here is derived from an EMBL/GenBank/DDBJ whole genome shotgun (WGS) entry which is preliminary data.</text>
</comment>
<dbReference type="SUPFAM" id="SSF103473">
    <property type="entry name" value="MFS general substrate transporter"/>
    <property type="match status" value="1"/>
</dbReference>
<accession>A0ABU1J7Y8</accession>
<feature type="transmembrane region" description="Helical" evidence="5">
    <location>
        <begin position="168"/>
        <end position="189"/>
    </location>
</feature>
<keyword evidence="3 5" id="KW-1133">Transmembrane helix</keyword>
<evidence type="ECO:0000256" key="3">
    <source>
        <dbReference type="ARBA" id="ARBA00022989"/>
    </source>
</evidence>
<dbReference type="PANTHER" id="PTHR42718">
    <property type="entry name" value="MAJOR FACILITATOR SUPERFAMILY MULTIDRUG TRANSPORTER MFSC"/>
    <property type="match status" value="1"/>
</dbReference>
<feature type="transmembrane region" description="Helical" evidence="5">
    <location>
        <begin position="57"/>
        <end position="76"/>
    </location>
</feature>